<dbReference type="InterPro" id="IPR022418">
    <property type="entry name" value="Porphobilinogen_deaminase_C"/>
</dbReference>
<keyword evidence="6 8" id="KW-0627">Porphyrin biosynthesis</keyword>
<evidence type="ECO:0000259" key="9">
    <source>
        <dbReference type="Pfam" id="PF01379"/>
    </source>
</evidence>
<comment type="function">
    <text evidence="1 8">Tetrapolymerization of the monopyrrole PBG into the hydroxymethylbilane pre-uroporphyrinogen in several discrete steps.</text>
</comment>
<comment type="subunit">
    <text evidence="4 8">Monomer.</text>
</comment>
<dbReference type="PRINTS" id="PR00151">
    <property type="entry name" value="PORPHBDMNASE"/>
</dbReference>
<dbReference type="InterPro" id="IPR022419">
    <property type="entry name" value="Porphobilin_deaminase_cofac_BS"/>
</dbReference>
<evidence type="ECO:0000256" key="8">
    <source>
        <dbReference type="HAMAP-Rule" id="MF_00260"/>
    </source>
</evidence>
<evidence type="ECO:0000256" key="5">
    <source>
        <dbReference type="ARBA" id="ARBA00022679"/>
    </source>
</evidence>
<dbReference type="PANTHER" id="PTHR11557:SF0">
    <property type="entry name" value="PORPHOBILINOGEN DEAMINASE"/>
    <property type="match status" value="1"/>
</dbReference>
<evidence type="ECO:0000256" key="4">
    <source>
        <dbReference type="ARBA" id="ARBA00011245"/>
    </source>
</evidence>
<reference evidence="11 12" key="1">
    <citation type="submission" date="2019-03" db="EMBL/GenBank/DDBJ databases">
        <title>Draft genome sequences of novel Actinobacteria.</title>
        <authorList>
            <person name="Sahin N."/>
            <person name="Ay H."/>
            <person name="Saygin H."/>
        </authorList>
    </citation>
    <scope>NUCLEOTIDE SEQUENCE [LARGE SCALE GENOMIC DNA]</scope>
    <source>
        <strain evidence="11 12">H3C3</strain>
    </source>
</reference>
<comment type="caution">
    <text evidence="11">The sequence shown here is derived from an EMBL/GenBank/DDBJ whole genome shotgun (WGS) entry which is preliminary data.</text>
</comment>
<dbReference type="GO" id="GO:0006782">
    <property type="term" value="P:protoporphyrinogen IX biosynthetic process"/>
    <property type="evidence" value="ECO:0007669"/>
    <property type="project" value="UniProtKB-UniRule"/>
</dbReference>
<evidence type="ECO:0000256" key="1">
    <source>
        <dbReference type="ARBA" id="ARBA00002869"/>
    </source>
</evidence>
<dbReference type="Pfam" id="PF01379">
    <property type="entry name" value="Porphobil_deam"/>
    <property type="match status" value="1"/>
</dbReference>
<dbReference type="AlphaFoldDB" id="A0A4R5C0L7"/>
<protein>
    <recommendedName>
        <fullName evidence="8">Porphobilinogen deaminase</fullName>
        <shortName evidence="8">PBG</shortName>
        <ecNumber evidence="8">2.5.1.61</ecNumber>
    </recommendedName>
    <alternativeName>
        <fullName evidence="8">Hydroxymethylbilane synthase</fullName>
        <shortName evidence="8">HMBS</shortName>
    </alternativeName>
    <alternativeName>
        <fullName evidence="8">Pre-uroporphyrinogen synthase</fullName>
    </alternativeName>
</protein>
<feature type="domain" description="Porphobilinogen deaminase N-terminal" evidence="9">
    <location>
        <begin position="44"/>
        <end position="251"/>
    </location>
</feature>
<comment type="miscellaneous">
    <text evidence="8">The porphobilinogen subunits are added to the dipyrromethane group.</text>
</comment>
<dbReference type="Gene3D" id="3.30.160.40">
    <property type="entry name" value="Porphobilinogen deaminase, C-terminal domain"/>
    <property type="match status" value="1"/>
</dbReference>
<dbReference type="SUPFAM" id="SSF53850">
    <property type="entry name" value="Periplasmic binding protein-like II"/>
    <property type="match status" value="1"/>
</dbReference>
<feature type="modified residue" description="S-(dipyrrolylmethanemethyl)cysteine" evidence="8">
    <location>
        <position position="280"/>
    </location>
</feature>
<comment type="pathway">
    <text evidence="2">Porphyrin-containing compound metabolism; protoporphyrin-IX biosynthesis; coproporphyrinogen-III from 5-aminolevulinate: step 2/4.</text>
</comment>
<name>A0A4R5C0L7_9ACTN</name>
<evidence type="ECO:0000256" key="7">
    <source>
        <dbReference type="ARBA" id="ARBA00048169"/>
    </source>
</evidence>
<dbReference type="Pfam" id="PF03900">
    <property type="entry name" value="Porphobil_deamC"/>
    <property type="match status" value="1"/>
</dbReference>
<dbReference type="Proteomes" id="UP000294513">
    <property type="component" value="Unassembled WGS sequence"/>
</dbReference>
<dbReference type="EC" id="2.5.1.61" evidence="8"/>
<organism evidence="11 12">
    <name type="scientific">Actinomadura rubrisoli</name>
    <dbReference type="NCBI Taxonomy" id="2530368"/>
    <lineage>
        <taxon>Bacteria</taxon>
        <taxon>Bacillati</taxon>
        <taxon>Actinomycetota</taxon>
        <taxon>Actinomycetes</taxon>
        <taxon>Streptosporangiales</taxon>
        <taxon>Thermomonosporaceae</taxon>
        <taxon>Actinomadura</taxon>
    </lineage>
</organism>
<dbReference type="PIRSF" id="PIRSF001438">
    <property type="entry name" value="4pyrrol_synth_OHMeBilane_synth"/>
    <property type="match status" value="1"/>
</dbReference>
<evidence type="ECO:0000256" key="2">
    <source>
        <dbReference type="ARBA" id="ARBA00004735"/>
    </source>
</evidence>
<dbReference type="FunFam" id="3.40.190.10:FF:000005">
    <property type="entry name" value="Porphobilinogen deaminase"/>
    <property type="match status" value="1"/>
</dbReference>
<dbReference type="GO" id="GO:0005737">
    <property type="term" value="C:cytoplasm"/>
    <property type="evidence" value="ECO:0007669"/>
    <property type="project" value="UniProtKB-UniRule"/>
</dbReference>
<gene>
    <name evidence="8 11" type="primary">hemC</name>
    <name evidence="11" type="ORF">E1298_11035</name>
</gene>
<dbReference type="InterPro" id="IPR000860">
    <property type="entry name" value="HemC"/>
</dbReference>
<evidence type="ECO:0000313" key="12">
    <source>
        <dbReference type="Proteomes" id="UP000294513"/>
    </source>
</evidence>
<dbReference type="NCBIfam" id="TIGR00212">
    <property type="entry name" value="hemC"/>
    <property type="match status" value="1"/>
</dbReference>
<dbReference type="InterPro" id="IPR036803">
    <property type="entry name" value="Porphobilinogen_deaminase_C_sf"/>
</dbReference>
<feature type="domain" description="Porphobilinogen deaminase C-terminal" evidence="10">
    <location>
        <begin position="264"/>
        <end position="334"/>
    </location>
</feature>
<comment type="cofactor">
    <cofactor evidence="8">
        <name>dipyrromethane</name>
        <dbReference type="ChEBI" id="CHEBI:60342"/>
    </cofactor>
    <text evidence="8">Binds 1 dipyrromethane group covalently.</text>
</comment>
<dbReference type="PANTHER" id="PTHR11557">
    <property type="entry name" value="PORPHOBILINOGEN DEAMINASE"/>
    <property type="match status" value="1"/>
</dbReference>
<proteinExistence type="inferred from homology"/>
<accession>A0A4R5C0L7</accession>
<evidence type="ECO:0000256" key="6">
    <source>
        <dbReference type="ARBA" id="ARBA00023244"/>
    </source>
</evidence>
<evidence type="ECO:0000256" key="3">
    <source>
        <dbReference type="ARBA" id="ARBA00005638"/>
    </source>
</evidence>
<dbReference type="EMBL" id="SMKU01000040">
    <property type="protein sequence ID" value="TDD92245.1"/>
    <property type="molecule type" value="Genomic_DNA"/>
</dbReference>
<evidence type="ECO:0000259" key="10">
    <source>
        <dbReference type="Pfam" id="PF03900"/>
    </source>
</evidence>
<sequence length="347" mass="37800">MVTWPRTNRELRTCGRVAWLGFRSGGIWCRLLVRLRSRGPGVVVRLGTRASPLAMAQARGVAGRLEELAPVTVEVVGIETAGDRHRGHLGELGGKGAFMREIDRALVTGRVDMAVHCLKDVPGDVPRPEGLVFAAYVERDETSDVMLFPMASEVQRMSDLPQGARVGTSAVRRRAQLGRIRPDLRVEYLRGNVNSRLGRLDAGEDFDAIVLALASLARLGIDRPGEMLDIVPAVGAGVLAVDCRRADSDVVELVRLLDDRETRRCVAAERTMLHGLQGHCNSPIAGHARLERDGQLCLRGMVFTRDGSRFVHSQEWAPPDKGAELGAYVAGDLLRKGARDLIGGVSR</sequence>
<comment type="similarity">
    <text evidence="3 8">Belongs to the HMBS family.</text>
</comment>
<comment type="catalytic activity">
    <reaction evidence="7 8">
        <text>4 porphobilinogen + H2O = hydroxymethylbilane + 4 NH4(+)</text>
        <dbReference type="Rhea" id="RHEA:13185"/>
        <dbReference type="ChEBI" id="CHEBI:15377"/>
        <dbReference type="ChEBI" id="CHEBI:28938"/>
        <dbReference type="ChEBI" id="CHEBI:57845"/>
        <dbReference type="ChEBI" id="CHEBI:58126"/>
        <dbReference type="EC" id="2.5.1.61"/>
    </reaction>
</comment>
<keyword evidence="12" id="KW-1185">Reference proteome</keyword>
<dbReference type="SUPFAM" id="SSF54782">
    <property type="entry name" value="Porphobilinogen deaminase (hydroxymethylbilane synthase), C-terminal domain"/>
    <property type="match status" value="1"/>
</dbReference>
<dbReference type="Gene3D" id="3.40.190.10">
    <property type="entry name" value="Periplasmic binding protein-like II"/>
    <property type="match status" value="2"/>
</dbReference>
<dbReference type="PROSITE" id="PS00533">
    <property type="entry name" value="PORPHOBILINOGEN_DEAM"/>
    <property type="match status" value="1"/>
</dbReference>
<dbReference type="FunFam" id="3.30.160.40:FF:000001">
    <property type="entry name" value="Porphobilinogen deaminase"/>
    <property type="match status" value="1"/>
</dbReference>
<dbReference type="InterPro" id="IPR022417">
    <property type="entry name" value="Porphobilin_deaminase_N"/>
</dbReference>
<dbReference type="GO" id="GO:0004418">
    <property type="term" value="F:hydroxymethylbilane synthase activity"/>
    <property type="evidence" value="ECO:0007669"/>
    <property type="project" value="UniProtKB-UniRule"/>
</dbReference>
<keyword evidence="5 8" id="KW-0808">Transferase</keyword>
<dbReference type="HAMAP" id="MF_00260">
    <property type="entry name" value="Porphobil_deam"/>
    <property type="match status" value="1"/>
</dbReference>
<evidence type="ECO:0000313" key="11">
    <source>
        <dbReference type="EMBL" id="TDD92245.1"/>
    </source>
</evidence>
<dbReference type="OrthoDB" id="9810298at2"/>